<dbReference type="PROSITE" id="PS00107">
    <property type="entry name" value="PROTEIN_KINASE_ATP"/>
    <property type="match status" value="1"/>
</dbReference>
<dbReference type="Pfam" id="PF00069">
    <property type="entry name" value="Pkinase"/>
    <property type="match status" value="1"/>
</dbReference>
<feature type="binding site" evidence="12">
    <location>
        <position position="149"/>
    </location>
    <ligand>
        <name>ATP</name>
        <dbReference type="ChEBI" id="CHEBI:30616"/>
    </ligand>
</feature>
<comment type="catalytic activity">
    <reaction evidence="10">
        <text>L-threonyl-[protein] + ATP = O-phospho-L-threonyl-[protein] + ADP + H(+)</text>
        <dbReference type="Rhea" id="RHEA:46608"/>
        <dbReference type="Rhea" id="RHEA-COMP:11060"/>
        <dbReference type="Rhea" id="RHEA-COMP:11605"/>
        <dbReference type="ChEBI" id="CHEBI:15378"/>
        <dbReference type="ChEBI" id="CHEBI:30013"/>
        <dbReference type="ChEBI" id="CHEBI:30616"/>
        <dbReference type="ChEBI" id="CHEBI:61977"/>
        <dbReference type="ChEBI" id="CHEBI:456216"/>
        <dbReference type="EC" id="2.7.11.1"/>
    </reaction>
</comment>
<dbReference type="Gene3D" id="3.30.200.20">
    <property type="entry name" value="Phosphorylase Kinase, domain 1"/>
    <property type="match status" value="1"/>
</dbReference>
<dbReference type="Proteomes" id="UP000276991">
    <property type="component" value="Unassembled WGS sequence"/>
</dbReference>
<dbReference type="InterPro" id="IPR011993">
    <property type="entry name" value="PH-like_dom_sf"/>
</dbReference>
<dbReference type="InterPro" id="IPR011009">
    <property type="entry name" value="Kinase-like_dom_sf"/>
</dbReference>
<dbReference type="EC" id="2.7.11.1" evidence="2"/>
<keyword evidence="15" id="KW-1185">Reference proteome</keyword>
<dbReference type="SMART" id="SM00220">
    <property type="entry name" value="S_TKc"/>
    <property type="match status" value="1"/>
</dbReference>
<keyword evidence="8" id="KW-0418">Kinase</keyword>
<evidence type="ECO:0000256" key="5">
    <source>
        <dbReference type="ARBA" id="ARBA00022553"/>
    </source>
</evidence>
<dbReference type="Pfam" id="PF14593">
    <property type="entry name" value="PH_3"/>
    <property type="match status" value="1"/>
</dbReference>
<dbReference type="FunFam" id="1.10.510.10:FF:000024">
    <property type="entry name" value="Probable serine/threonine-protein kinase cot-1"/>
    <property type="match status" value="1"/>
</dbReference>
<dbReference type="SUPFAM" id="SSF50729">
    <property type="entry name" value="PH domain-like"/>
    <property type="match status" value="1"/>
</dbReference>
<dbReference type="GO" id="GO:0005524">
    <property type="term" value="F:ATP binding"/>
    <property type="evidence" value="ECO:0007669"/>
    <property type="project" value="UniProtKB-UniRule"/>
</dbReference>
<dbReference type="InterPro" id="IPR033931">
    <property type="entry name" value="PDK1-typ_PH"/>
</dbReference>
<evidence type="ECO:0000256" key="8">
    <source>
        <dbReference type="ARBA" id="ARBA00022777"/>
    </source>
</evidence>
<evidence type="ECO:0000256" key="9">
    <source>
        <dbReference type="ARBA" id="ARBA00022840"/>
    </source>
</evidence>
<keyword evidence="6" id="KW-0808">Transferase</keyword>
<dbReference type="GO" id="GO:0007010">
    <property type="term" value="P:cytoskeleton organization"/>
    <property type="evidence" value="ECO:0007669"/>
    <property type="project" value="UniProtKB-ARBA"/>
</dbReference>
<dbReference type="GO" id="GO:0035556">
    <property type="term" value="P:intracellular signal transduction"/>
    <property type="evidence" value="ECO:0007669"/>
    <property type="project" value="TreeGrafter"/>
</dbReference>
<dbReference type="Gene3D" id="1.10.510.10">
    <property type="entry name" value="Transferase(Phosphotransferase) domain 1"/>
    <property type="match status" value="1"/>
</dbReference>
<protein>
    <recommendedName>
        <fullName evidence="3">3-phosphoinositide-dependent protein kinase 1</fullName>
        <ecNumber evidence="2">2.7.11.1</ecNumber>
    </recommendedName>
</protein>
<name>A0A498SJM4_ACAVI</name>
<keyword evidence="5" id="KW-0597">Phosphoprotein</keyword>
<dbReference type="PROSITE" id="PS50011">
    <property type="entry name" value="PROTEIN_KINASE_DOM"/>
    <property type="match status" value="1"/>
</dbReference>
<sequence>MALVYSGNLMVAAARNYLSIASETDGVLHPPMIWVICVLDYTGFSSQQQSYLKSSRRFTLRQFSVTANVFVHFADENDKAMCSKDMLVGRQIKKSSISQMVMVQMLKNGMQSVQRSAADFFFLQILGEGCFSTVYRAREVSSGKEFALKVLNKDLIRRHDKVLVVSVMREKDIMTSLTYLHGGHPYFVSLYCTFQDPTRLYFAMTYAKNGDLLTYLHRLGSFDEDVTLFYSAELVCAIDVLHKCGIIHRDLKPENILLGEDWHIMLSDFGTAKFIDSEKSKLNITNMLNIKLVNVIFSLDETDTKSALQEEHHRSRSTFVGTAQYLSPEVLVDGEVGPSCDYWALGAIIFQMVSGLPPFRAINDYHTFQKIQKLDYSFPEGFPDLSKDLVRKLLVFDPNKRLGSEETGGSEAVRSHPYFATVDWNNLITKTPPPFKPYLPASCGEPAFHSDYHFPDNIEPGLDDAAVTRLLGLSLKDFCSSSHNSILETEEPESIGLREKKLNIQRREHKYHRFVGGNLIIKSGLLDKKKGLFARRRMFLLTEGPHIFYVDPISMELKGKIPFCRKLRVEAKNFRTFFVHTPSRTYYLFDPERNALEWCKAIEALREQYLNELPEEPDSLENKNTKRRR</sequence>
<evidence type="ECO:0000256" key="2">
    <source>
        <dbReference type="ARBA" id="ARBA00012513"/>
    </source>
</evidence>
<evidence type="ECO:0000256" key="3">
    <source>
        <dbReference type="ARBA" id="ARBA00018538"/>
    </source>
</evidence>
<evidence type="ECO:0000256" key="7">
    <source>
        <dbReference type="ARBA" id="ARBA00022741"/>
    </source>
</evidence>
<comment type="similarity">
    <text evidence="1">Belongs to the protein kinase superfamily. AGC Ser/Thr protein kinase family. PDPK1 subfamily.</text>
</comment>
<dbReference type="Gene3D" id="2.30.29.30">
    <property type="entry name" value="Pleckstrin-homology domain (PH domain)/Phosphotyrosine-binding domain (PTB)"/>
    <property type="match status" value="1"/>
</dbReference>
<evidence type="ECO:0000256" key="4">
    <source>
        <dbReference type="ARBA" id="ARBA00022527"/>
    </source>
</evidence>
<dbReference type="PROSITE" id="PS00108">
    <property type="entry name" value="PROTEIN_KINASE_ST"/>
    <property type="match status" value="1"/>
</dbReference>
<dbReference type="CDD" id="cd01262">
    <property type="entry name" value="PH_PDK1"/>
    <property type="match status" value="1"/>
</dbReference>
<proteinExistence type="inferred from homology"/>
<organism evidence="14 15">
    <name type="scientific">Acanthocheilonema viteae</name>
    <name type="common">Filarial nematode worm</name>
    <name type="synonym">Dipetalonema viteae</name>
    <dbReference type="NCBI Taxonomy" id="6277"/>
    <lineage>
        <taxon>Eukaryota</taxon>
        <taxon>Metazoa</taxon>
        <taxon>Ecdysozoa</taxon>
        <taxon>Nematoda</taxon>
        <taxon>Chromadorea</taxon>
        <taxon>Rhabditida</taxon>
        <taxon>Spirurina</taxon>
        <taxon>Spiruromorpha</taxon>
        <taxon>Filarioidea</taxon>
        <taxon>Onchocercidae</taxon>
        <taxon>Acanthocheilonema</taxon>
    </lineage>
</organism>
<dbReference type="CDD" id="cd05581">
    <property type="entry name" value="STKc_PDK1"/>
    <property type="match status" value="1"/>
</dbReference>
<evidence type="ECO:0000313" key="15">
    <source>
        <dbReference type="Proteomes" id="UP000276991"/>
    </source>
</evidence>
<dbReference type="GO" id="GO:0004674">
    <property type="term" value="F:protein serine/threonine kinase activity"/>
    <property type="evidence" value="ECO:0007669"/>
    <property type="project" value="UniProtKB-KW"/>
</dbReference>
<evidence type="ECO:0000256" key="6">
    <source>
        <dbReference type="ARBA" id="ARBA00022679"/>
    </source>
</evidence>
<dbReference type="AlphaFoldDB" id="A0A498SJM4"/>
<dbReference type="InterPro" id="IPR039046">
    <property type="entry name" value="PDPK1"/>
</dbReference>
<dbReference type="InterPro" id="IPR000719">
    <property type="entry name" value="Prot_kinase_dom"/>
</dbReference>
<dbReference type="InterPro" id="IPR017441">
    <property type="entry name" value="Protein_kinase_ATP_BS"/>
</dbReference>
<evidence type="ECO:0000256" key="1">
    <source>
        <dbReference type="ARBA" id="ARBA00010006"/>
    </source>
</evidence>
<dbReference type="PANTHER" id="PTHR24356">
    <property type="entry name" value="SERINE/THREONINE-PROTEIN KINASE"/>
    <property type="match status" value="1"/>
</dbReference>
<keyword evidence="4" id="KW-0723">Serine/threonine-protein kinase</keyword>
<dbReference type="EMBL" id="UPTC01001476">
    <property type="protein sequence ID" value="VBB31966.1"/>
    <property type="molecule type" value="Genomic_DNA"/>
</dbReference>
<dbReference type="SUPFAM" id="SSF56112">
    <property type="entry name" value="Protein kinase-like (PK-like)"/>
    <property type="match status" value="1"/>
</dbReference>
<dbReference type="PANTHER" id="PTHR24356:SF163">
    <property type="entry name" value="3-PHOSPHOINOSITIDE-DEPENDENT PROTEIN KINASE 1-RELATED"/>
    <property type="match status" value="1"/>
</dbReference>
<dbReference type="OrthoDB" id="347657at2759"/>
<evidence type="ECO:0000259" key="13">
    <source>
        <dbReference type="PROSITE" id="PS50011"/>
    </source>
</evidence>
<dbReference type="InterPro" id="IPR050236">
    <property type="entry name" value="Ser_Thr_kinase_AGC"/>
</dbReference>
<keyword evidence="7 12" id="KW-0547">Nucleotide-binding</keyword>
<accession>A0A498SJM4</accession>
<evidence type="ECO:0000256" key="12">
    <source>
        <dbReference type="PROSITE-ProRule" id="PRU10141"/>
    </source>
</evidence>
<evidence type="ECO:0000313" key="14">
    <source>
        <dbReference type="EMBL" id="VBB31966.1"/>
    </source>
</evidence>
<evidence type="ECO:0000256" key="11">
    <source>
        <dbReference type="ARBA" id="ARBA00048679"/>
    </source>
</evidence>
<keyword evidence="9 12" id="KW-0067">ATP-binding</keyword>
<evidence type="ECO:0000256" key="10">
    <source>
        <dbReference type="ARBA" id="ARBA00047899"/>
    </source>
</evidence>
<dbReference type="STRING" id="6277.A0A498SJM4"/>
<dbReference type="InterPro" id="IPR008271">
    <property type="entry name" value="Ser/Thr_kinase_AS"/>
</dbReference>
<feature type="domain" description="Protein kinase" evidence="13">
    <location>
        <begin position="120"/>
        <end position="419"/>
    </location>
</feature>
<gene>
    <name evidence="14" type="ORF">NAV_LOCUS6757</name>
</gene>
<comment type="catalytic activity">
    <reaction evidence="11">
        <text>L-seryl-[protein] + ATP = O-phospho-L-seryl-[protein] + ADP + H(+)</text>
        <dbReference type="Rhea" id="RHEA:17989"/>
        <dbReference type="Rhea" id="RHEA-COMP:9863"/>
        <dbReference type="Rhea" id="RHEA-COMP:11604"/>
        <dbReference type="ChEBI" id="CHEBI:15378"/>
        <dbReference type="ChEBI" id="CHEBI:29999"/>
        <dbReference type="ChEBI" id="CHEBI:30616"/>
        <dbReference type="ChEBI" id="CHEBI:83421"/>
        <dbReference type="ChEBI" id="CHEBI:456216"/>
        <dbReference type="EC" id="2.7.11.1"/>
    </reaction>
</comment>
<reference evidence="14 15" key="1">
    <citation type="submission" date="2018-08" db="EMBL/GenBank/DDBJ databases">
        <authorList>
            <person name="Laetsch R D."/>
            <person name="Stevens L."/>
            <person name="Kumar S."/>
            <person name="Blaxter L. M."/>
        </authorList>
    </citation>
    <scope>NUCLEOTIDE SEQUENCE [LARGE SCALE GENOMIC DNA]</scope>
</reference>